<comment type="caution">
    <text evidence="2">The sequence shown here is derived from an EMBL/GenBank/DDBJ whole genome shotgun (WGS) entry which is preliminary data.</text>
</comment>
<proteinExistence type="predicted"/>
<protein>
    <recommendedName>
        <fullName evidence="4">Protoporphyrinogen IX oxidase</fullName>
    </recommendedName>
</protein>
<feature type="transmembrane region" description="Helical" evidence="1">
    <location>
        <begin position="119"/>
        <end position="139"/>
    </location>
</feature>
<gene>
    <name evidence="2" type="ORF">QO015_004139</name>
</gene>
<evidence type="ECO:0000313" key="3">
    <source>
        <dbReference type="Proteomes" id="UP001223743"/>
    </source>
</evidence>
<keyword evidence="1" id="KW-1133">Transmembrane helix</keyword>
<keyword evidence="1" id="KW-0472">Membrane</keyword>
<feature type="transmembrane region" description="Helical" evidence="1">
    <location>
        <begin position="47"/>
        <end position="68"/>
    </location>
</feature>
<sequence length="140" mass="14425">MTQLLLFIHLVGLGMGFAGGIGSAVTMRFAAGANAEGAAALKRLPPVFANISATGLLLLWATGLIMVWSVFGGPGNLPQLFWLKMVFVLALTLLAGAQHATYAKIRRTGNAALGARMKILGPASGLSALLATLAAVYAFN</sequence>
<dbReference type="EMBL" id="JAUSWJ010000001">
    <property type="protein sequence ID" value="MDQ0518526.1"/>
    <property type="molecule type" value="Genomic_DNA"/>
</dbReference>
<evidence type="ECO:0008006" key="4">
    <source>
        <dbReference type="Google" id="ProtNLM"/>
    </source>
</evidence>
<organism evidence="2 3">
    <name type="scientific">Kaistia geumhonensis</name>
    <dbReference type="NCBI Taxonomy" id="410839"/>
    <lineage>
        <taxon>Bacteria</taxon>
        <taxon>Pseudomonadati</taxon>
        <taxon>Pseudomonadota</taxon>
        <taxon>Alphaproteobacteria</taxon>
        <taxon>Hyphomicrobiales</taxon>
        <taxon>Kaistiaceae</taxon>
        <taxon>Kaistia</taxon>
    </lineage>
</organism>
<feature type="transmembrane region" description="Helical" evidence="1">
    <location>
        <begin position="80"/>
        <end position="98"/>
    </location>
</feature>
<name>A0ABU0MC44_9HYPH</name>
<dbReference type="RefSeq" id="WP_266284093.1">
    <property type="nucleotide sequence ID" value="NZ_JAPKNF010000004.1"/>
</dbReference>
<evidence type="ECO:0000256" key="1">
    <source>
        <dbReference type="SAM" id="Phobius"/>
    </source>
</evidence>
<feature type="transmembrane region" description="Helical" evidence="1">
    <location>
        <begin position="6"/>
        <end position="26"/>
    </location>
</feature>
<reference evidence="2 3" key="1">
    <citation type="submission" date="2023-07" db="EMBL/GenBank/DDBJ databases">
        <title>Genomic Encyclopedia of Type Strains, Phase IV (KMG-IV): sequencing the most valuable type-strain genomes for metagenomic binning, comparative biology and taxonomic classification.</title>
        <authorList>
            <person name="Goeker M."/>
        </authorList>
    </citation>
    <scope>NUCLEOTIDE SEQUENCE [LARGE SCALE GENOMIC DNA]</scope>
    <source>
        <strain evidence="2 3">B1-1</strain>
    </source>
</reference>
<evidence type="ECO:0000313" key="2">
    <source>
        <dbReference type="EMBL" id="MDQ0518526.1"/>
    </source>
</evidence>
<keyword evidence="3" id="KW-1185">Reference proteome</keyword>
<dbReference type="Proteomes" id="UP001223743">
    <property type="component" value="Unassembled WGS sequence"/>
</dbReference>
<keyword evidence="1" id="KW-0812">Transmembrane</keyword>
<accession>A0ABU0MC44</accession>